<evidence type="ECO:0000256" key="2">
    <source>
        <dbReference type="SAM" id="SignalP"/>
    </source>
</evidence>
<evidence type="ECO:0000313" key="4">
    <source>
        <dbReference type="Proteomes" id="UP001221302"/>
    </source>
</evidence>
<sequence length="324" mass="35976">MKRLFMFLIILTSLINAQIFKTDSPLAHTYSIVAIDPETGDMGVAVQSHWFSVGTIVSWGEAGVGVIATQSFVNASFGPHGLELLKSGLTAKEVLDKLISEDEGREFRQLAILDAKGNVAAFTGKNCIQPAGHITGKGYSVQANLMMNDKVWPAMSKAFENSKGSFAERILDALDAAQKVGGDIRGKQSAALLIVRAKSTGKVWEDRLIDLRVDDSNEPLKELRRLYKVHQAYQHMNNGDLAVEKNDMNKAMQEYSTAMKMFPENLEMKFWTAVALANKGNLEKALPMFKEIFKKDKNWKTLTPRLIPNGLLTVDENTLKEILK</sequence>
<dbReference type="Gene3D" id="3.60.20.10">
    <property type="entry name" value="Glutamine Phosphoribosylpyrophosphate, subunit 1, domain 1"/>
    <property type="match status" value="1"/>
</dbReference>
<dbReference type="PANTHER" id="PTHR39328:SF1">
    <property type="entry name" value="BLL2871 PROTEIN"/>
    <property type="match status" value="1"/>
</dbReference>
<dbReference type="InterPro" id="IPR010430">
    <property type="entry name" value="DUF1028"/>
</dbReference>
<evidence type="ECO:0000256" key="1">
    <source>
        <dbReference type="PROSITE-ProRule" id="PRU00339"/>
    </source>
</evidence>
<dbReference type="EMBL" id="JARGDL010000022">
    <property type="protein sequence ID" value="MDF1612966.1"/>
    <property type="molecule type" value="Genomic_DNA"/>
</dbReference>
<gene>
    <name evidence="3" type="ORF">P0M35_12445</name>
</gene>
<dbReference type="Gene3D" id="1.25.40.10">
    <property type="entry name" value="Tetratricopeptide repeat domain"/>
    <property type="match status" value="1"/>
</dbReference>
<evidence type="ECO:0000313" key="3">
    <source>
        <dbReference type="EMBL" id="MDF1612966.1"/>
    </source>
</evidence>
<proteinExistence type="predicted"/>
<dbReference type="Pfam" id="PF06267">
    <property type="entry name" value="DUF1028"/>
    <property type="match status" value="1"/>
</dbReference>
<name>A0AAE3NZM1_9BACT</name>
<feature type="chain" id="PRO_5041911161" evidence="2">
    <location>
        <begin position="18"/>
        <end position="324"/>
    </location>
</feature>
<dbReference type="InterPro" id="IPR029055">
    <property type="entry name" value="Ntn_hydrolases_N"/>
</dbReference>
<dbReference type="PANTHER" id="PTHR39328">
    <property type="entry name" value="BLL2871 PROTEIN"/>
    <property type="match status" value="1"/>
</dbReference>
<dbReference type="RefSeq" id="WP_321536737.1">
    <property type="nucleotide sequence ID" value="NZ_JARGDL010000022.1"/>
</dbReference>
<feature type="repeat" description="TPR" evidence="1">
    <location>
        <begin position="232"/>
        <end position="265"/>
    </location>
</feature>
<feature type="signal peptide" evidence="2">
    <location>
        <begin position="1"/>
        <end position="17"/>
    </location>
</feature>
<dbReference type="AlphaFoldDB" id="A0AAE3NZM1"/>
<dbReference type="Proteomes" id="UP001221302">
    <property type="component" value="Unassembled WGS sequence"/>
</dbReference>
<comment type="caution">
    <text evidence="3">The sequence shown here is derived from an EMBL/GenBank/DDBJ whole genome shotgun (WGS) entry which is preliminary data.</text>
</comment>
<keyword evidence="4" id="KW-1185">Reference proteome</keyword>
<dbReference type="SUPFAM" id="SSF48452">
    <property type="entry name" value="TPR-like"/>
    <property type="match status" value="1"/>
</dbReference>
<dbReference type="SUPFAM" id="SSF56235">
    <property type="entry name" value="N-terminal nucleophile aminohydrolases (Ntn hydrolases)"/>
    <property type="match status" value="1"/>
</dbReference>
<dbReference type="InterPro" id="IPR011990">
    <property type="entry name" value="TPR-like_helical_dom_sf"/>
</dbReference>
<keyword evidence="1" id="KW-0802">TPR repeat</keyword>
<reference evidence="3" key="1">
    <citation type="submission" date="2023-03" db="EMBL/GenBank/DDBJ databases">
        <title>Stygiobacter electus gen. nov., sp. nov., facultatively anaerobic thermotolerant bacterium of the class Ignavibacteria from a well of Yessentuki mineral water deposit.</title>
        <authorList>
            <person name="Podosokorskaya O.A."/>
            <person name="Elcheninov A.G."/>
            <person name="Petrova N.F."/>
            <person name="Zavarzina D.G."/>
            <person name="Kublanov I.V."/>
            <person name="Merkel A.Y."/>
        </authorList>
    </citation>
    <scope>NUCLEOTIDE SEQUENCE</scope>
    <source>
        <strain evidence="3">09-Me</strain>
    </source>
</reference>
<organism evidence="3 4">
    <name type="scientific">Stygiobacter electus</name>
    <dbReference type="NCBI Taxonomy" id="3032292"/>
    <lineage>
        <taxon>Bacteria</taxon>
        <taxon>Pseudomonadati</taxon>
        <taxon>Ignavibacteriota</taxon>
        <taxon>Ignavibacteria</taxon>
        <taxon>Ignavibacteriales</taxon>
        <taxon>Melioribacteraceae</taxon>
        <taxon>Stygiobacter</taxon>
    </lineage>
</organism>
<keyword evidence="2" id="KW-0732">Signal</keyword>
<accession>A0AAE3NZM1</accession>
<protein>
    <submittedName>
        <fullName evidence="3">DUF1028 domain-containing protein</fullName>
    </submittedName>
</protein>
<dbReference type="PROSITE" id="PS50005">
    <property type="entry name" value="TPR"/>
    <property type="match status" value="1"/>
</dbReference>
<dbReference type="InterPro" id="IPR019734">
    <property type="entry name" value="TPR_rpt"/>
</dbReference>